<reference evidence="1 2" key="1">
    <citation type="submission" date="2020-05" db="EMBL/GenBank/DDBJ databases">
        <title>Vigna angularis (adzuki bean) Var. LongXiaoDou No. 4 denovo assembly.</title>
        <authorList>
            <person name="Xiang H."/>
        </authorList>
    </citation>
    <scope>NUCLEOTIDE SEQUENCE [LARGE SCALE GENOMIC DNA]</scope>
    <source>
        <tissue evidence="1">Leaf</tissue>
    </source>
</reference>
<dbReference type="EMBL" id="JABFOF010000005">
    <property type="protein sequence ID" value="KAG2397302.1"/>
    <property type="molecule type" value="Genomic_DNA"/>
</dbReference>
<comment type="caution">
    <text evidence="1">The sequence shown here is derived from an EMBL/GenBank/DDBJ whole genome shotgun (WGS) entry which is preliminary data.</text>
</comment>
<organism evidence="1 2">
    <name type="scientific">Phaseolus angularis</name>
    <name type="common">Azuki bean</name>
    <name type="synonym">Vigna angularis</name>
    <dbReference type="NCBI Taxonomy" id="3914"/>
    <lineage>
        <taxon>Eukaryota</taxon>
        <taxon>Viridiplantae</taxon>
        <taxon>Streptophyta</taxon>
        <taxon>Embryophyta</taxon>
        <taxon>Tracheophyta</taxon>
        <taxon>Spermatophyta</taxon>
        <taxon>Magnoliopsida</taxon>
        <taxon>eudicotyledons</taxon>
        <taxon>Gunneridae</taxon>
        <taxon>Pentapetalae</taxon>
        <taxon>rosids</taxon>
        <taxon>fabids</taxon>
        <taxon>Fabales</taxon>
        <taxon>Fabaceae</taxon>
        <taxon>Papilionoideae</taxon>
        <taxon>50 kb inversion clade</taxon>
        <taxon>NPAAA clade</taxon>
        <taxon>indigoferoid/millettioid clade</taxon>
        <taxon>Phaseoleae</taxon>
        <taxon>Vigna</taxon>
    </lineage>
</organism>
<evidence type="ECO:0000313" key="2">
    <source>
        <dbReference type="Proteomes" id="UP000743370"/>
    </source>
</evidence>
<proteinExistence type="predicted"/>
<name>A0A8T0KEH0_PHAAN</name>
<accession>A0A8T0KEH0</accession>
<gene>
    <name evidence="1" type="ORF">HKW66_Vig0144620</name>
</gene>
<dbReference type="Proteomes" id="UP000743370">
    <property type="component" value="Unassembled WGS sequence"/>
</dbReference>
<evidence type="ECO:0000313" key="1">
    <source>
        <dbReference type="EMBL" id="KAG2397302.1"/>
    </source>
</evidence>
<sequence length="164" mass="17566">MKGDRGGCTPRSIGSGMSQTCGSSDLASKNCGSGERLCLMILERRHLLRRCVKVILVVVDEEGEMILALGAMDDVEAMALSALTSLMETLVSDDGRRDCTGCDTCWALAVDITDDSLSGEDGFGEEGRVNDVAPPGVLPRRISREGYSLNPFHGEEDQGLRLKA</sequence>
<dbReference type="AlphaFoldDB" id="A0A8T0KEH0"/>
<protein>
    <submittedName>
        <fullName evidence="1">Uncharacterized protein</fullName>
    </submittedName>
</protein>